<protein>
    <recommendedName>
        <fullName evidence="2">AB hydrolase-1 domain-containing protein</fullName>
    </recommendedName>
</protein>
<name>A0A0R3LF19_9BRAD</name>
<evidence type="ECO:0000313" key="4">
    <source>
        <dbReference type="Proteomes" id="UP000051913"/>
    </source>
</evidence>
<evidence type="ECO:0000313" key="3">
    <source>
        <dbReference type="EMBL" id="KRR04057.1"/>
    </source>
</evidence>
<dbReference type="AlphaFoldDB" id="A0A0R3LF19"/>
<keyword evidence="1" id="KW-0378">Hydrolase</keyword>
<dbReference type="GO" id="GO:0016787">
    <property type="term" value="F:hydrolase activity"/>
    <property type="evidence" value="ECO:0007669"/>
    <property type="project" value="UniProtKB-KW"/>
</dbReference>
<dbReference type="PANTHER" id="PTHR43329">
    <property type="entry name" value="EPOXIDE HYDROLASE"/>
    <property type="match status" value="1"/>
</dbReference>
<dbReference type="PRINTS" id="PR00111">
    <property type="entry name" value="ABHYDROLASE"/>
</dbReference>
<reference evidence="3 4" key="1">
    <citation type="submission" date="2014-03" db="EMBL/GenBank/DDBJ databases">
        <title>Bradyrhizobium valentinum sp. nov., isolated from effective nodules of Lupinus mariae-josephae, a lupine endemic of basic-lime soils in Eastern Spain.</title>
        <authorList>
            <person name="Duran D."/>
            <person name="Rey L."/>
            <person name="Navarro A."/>
            <person name="Busquets A."/>
            <person name="Imperial J."/>
            <person name="Ruiz-Argueso T."/>
        </authorList>
    </citation>
    <scope>NUCLEOTIDE SEQUENCE [LARGE SCALE GENOMIC DNA]</scope>
    <source>
        <strain evidence="3 4">LmjM3</strain>
    </source>
</reference>
<sequence>MPVQEKFAIAPHLAFDAITAGAPGAPLVLLLHGFAESMHCWRAQVTALGDMGYRAIAPSQRGYSPGARPNPREFSHYLIDRLMDDAMAIAAAAGYGNARFHLAGHDWGGSIAWGIAYRHHERLASLTILSRPHPNAFNRALATDGEQAQRSKHHKAFLEPDAADIVLADDARWLRDRLAANGVPTEAIEMHLAVLGNKQAMEAALAWYRARGAIRGPLGPIRVPTLYIWGDADDTVGRTAAEGTVDFIAAPYRFEVLPGVGHFAADQAPERVCELMLEHLAAHPV</sequence>
<evidence type="ECO:0000259" key="2">
    <source>
        <dbReference type="Pfam" id="PF00561"/>
    </source>
</evidence>
<dbReference type="EMBL" id="LLXX01000131">
    <property type="protein sequence ID" value="KRR04057.1"/>
    <property type="molecule type" value="Genomic_DNA"/>
</dbReference>
<dbReference type="OrthoDB" id="9812774at2"/>
<dbReference type="Proteomes" id="UP000051913">
    <property type="component" value="Unassembled WGS sequence"/>
</dbReference>
<dbReference type="Pfam" id="PF00561">
    <property type="entry name" value="Abhydrolase_1"/>
    <property type="match status" value="1"/>
</dbReference>
<dbReference type="InterPro" id="IPR000639">
    <property type="entry name" value="Epox_hydrolase-like"/>
</dbReference>
<feature type="domain" description="AB hydrolase-1" evidence="2">
    <location>
        <begin position="26"/>
        <end position="267"/>
    </location>
</feature>
<dbReference type="Gene3D" id="3.40.50.1820">
    <property type="entry name" value="alpha/beta hydrolase"/>
    <property type="match status" value="1"/>
</dbReference>
<dbReference type="SUPFAM" id="SSF53474">
    <property type="entry name" value="alpha/beta-Hydrolases"/>
    <property type="match status" value="1"/>
</dbReference>
<accession>A0A0R3LF19</accession>
<comment type="caution">
    <text evidence="3">The sequence shown here is derived from an EMBL/GenBank/DDBJ whole genome shotgun (WGS) entry which is preliminary data.</text>
</comment>
<organism evidence="3 4">
    <name type="scientific">Bradyrhizobium valentinum</name>
    <dbReference type="NCBI Taxonomy" id="1518501"/>
    <lineage>
        <taxon>Bacteria</taxon>
        <taxon>Pseudomonadati</taxon>
        <taxon>Pseudomonadota</taxon>
        <taxon>Alphaproteobacteria</taxon>
        <taxon>Hyphomicrobiales</taxon>
        <taxon>Nitrobacteraceae</taxon>
        <taxon>Bradyrhizobium</taxon>
    </lineage>
</organism>
<dbReference type="InterPro" id="IPR029058">
    <property type="entry name" value="AB_hydrolase_fold"/>
</dbReference>
<proteinExistence type="predicted"/>
<keyword evidence="4" id="KW-1185">Reference proteome</keyword>
<dbReference type="PRINTS" id="PR00412">
    <property type="entry name" value="EPOXHYDRLASE"/>
</dbReference>
<dbReference type="RefSeq" id="WP_057852464.1">
    <property type="nucleotide sequence ID" value="NZ_LLXX01000131.1"/>
</dbReference>
<gene>
    <name evidence="3" type="ORF">CP49_12890</name>
</gene>
<dbReference type="STRING" id="1518501.CQ10_17700"/>
<dbReference type="InterPro" id="IPR000073">
    <property type="entry name" value="AB_hydrolase_1"/>
</dbReference>
<evidence type="ECO:0000256" key="1">
    <source>
        <dbReference type="ARBA" id="ARBA00022801"/>
    </source>
</evidence>